<dbReference type="GeneID" id="78126511"/>
<dbReference type="Gene3D" id="3.30.2310.20">
    <property type="entry name" value="RelE-like"/>
    <property type="match status" value="1"/>
</dbReference>
<dbReference type="RefSeq" id="WP_152580123.1">
    <property type="nucleotide sequence ID" value="NZ_JAKVIV010000012.1"/>
</dbReference>
<evidence type="ECO:0000256" key="1">
    <source>
        <dbReference type="ARBA" id="ARBA00022649"/>
    </source>
</evidence>
<dbReference type="AlphaFoldDB" id="A0A5N6S0C1"/>
<accession>A0A5N6S0C1</accession>
<name>A0A5N6S0C1_9BIFI</name>
<protein>
    <submittedName>
        <fullName evidence="2">Type II toxin-antitoxin system mRNA interferase toxin, RelE/StbE family</fullName>
    </submittedName>
</protein>
<dbReference type="Pfam" id="PF15738">
    <property type="entry name" value="YafQ_toxin"/>
    <property type="match status" value="1"/>
</dbReference>
<dbReference type="SUPFAM" id="SSF143011">
    <property type="entry name" value="RelE-like"/>
    <property type="match status" value="1"/>
</dbReference>
<gene>
    <name evidence="2" type="ORF">DDE84_02225</name>
</gene>
<dbReference type="Proteomes" id="UP000325415">
    <property type="component" value="Unassembled WGS sequence"/>
</dbReference>
<organism evidence="2 3">
    <name type="scientific">Bifidobacterium tibiigranuli</name>
    <dbReference type="NCBI Taxonomy" id="2172043"/>
    <lineage>
        <taxon>Bacteria</taxon>
        <taxon>Bacillati</taxon>
        <taxon>Actinomycetota</taxon>
        <taxon>Actinomycetes</taxon>
        <taxon>Bifidobacteriales</taxon>
        <taxon>Bifidobacteriaceae</taxon>
        <taxon>Bifidobacterium</taxon>
    </lineage>
</organism>
<dbReference type="InterPro" id="IPR004386">
    <property type="entry name" value="Toxin_YafQ-like"/>
</dbReference>
<dbReference type="OrthoDB" id="7030467at2"/>
<dbReference type="NCBIfam" id="TIGR02385">
    <property type="entry name" value="RelE_StbE"/>
    <property type="match status" value="1"/>
</dbReference>
<dbReference type="InterPro" id="IPR035093">
    <property type="entry name" value="RelE/ParE_toxin_dom_sf"/>
</dbReference>
<reference evidence="2 3" key="1">
    <citation type="submission" date="2018-04" db="EMBL/GenBank/DDBJ databases">
        <authorList>
            <person name="Eckel V.P."/>
            <person name="Vogel R.F."/>
        </authorList>
    </citation>
    <scope>NUCLEOTIDE SEQUENCE [LARGE SCALE GENOMIC DNA]</scope>
    <source>
        <strain evidence="3">TMW 2.1764</strain>
    </source>
</reference>
<dbReference type="InterPro" id="IPR007712">
    <property type="entry name" value="RelE/ParE_toxin"/>
</dbReference>
<keyword evidence="3" id="KW-1185">Reference proteome</keyword>
<sequence>MTYIIKFDSRFDADYAKFANEHPELVDDLDDALDYLQEHGTLPDGYSPHVLTNPGGNYNGHWEFHVAGDIDVLVLYWHRQGRSIIRLVRIGSHAELFQGELQ</sequence>
<keyword evidence="1" id="KW-1277">Toxin-antitoxin system</keyword>
<proteinExistence type="predicted"/>
<comment type="caution">
    <text evidence="2">The sequence shown here is derived from an EMBL/GenBank/DDBJ whole genome shotgun (WGS) entry which is preliminary data.</text>
</comment>
<dbReference type="EMBL" id="QDAG01000002">
    <property type="protein sequence ID" value="KAE8129640.1"/>
    <property type="molecule type" value="Genomic_DNA"/>
</dbReference>
<evidence type="ECO:0000313" key="3">
    <source>
        <dbReference type="Proteomes" id="UP000325415"/>
    </source>
</evidence>
<evidence type="ECO:0000313" key="2">
    <source>
        <dbReference type="EMBL" id="KAE8129640.1"/>
    </source>
</evidence>